<accession>A0A2P5IDD0</accession>
<evidence type="ECO:0000313" key="3">
    <source>
        <dbReference type="Proteomes" id="UP000094444"/>
    </source>
</evidence>
<keyword evidence="3" id="KW-1185">Reference proteome</keyword>
<evidence type="ECO:0000256" key="1">
    <source>
        <dbReference type="SAM" id="Phobius"/>
    </source>
</evidence>
<protein>
    <submittedName>
        <fullName evidence="2">Uncharacterized protein</fullName>
    </submittedName>
</protein>
<dbReference type="Proteomes" id="UP000094444">
    <property type="component" value="Unassembled WGS sequence"/>
</dbReference>
<reference evidence="2" key="1">
    <citation type="submission" date="2017-09" db="EMBL/GenBank/DDBJ databases">
        <title>Polyketide synthases of a Diaporthe helianthi virulent isolate.</title>
        <authorList>
            <person name="Baroncelli R."/>
        </authorList>
    </citation>
    <scope>NUCLEOTIDE SEQUENCE [LARGE SCALE GENOMIC DNA]</scope>
    <source>
        <strain evidence="2">7/96</strain>
    </source>
</reference>
<organism evidence="2 3">
    <name type="scientific">Diaporthe helianthi</name>
    <dbReference type="NCBI Taxonomy" id="158607"/>
    <lineage>
        <taxon>Eukaryota</taxon>
        <taxon>Fungi</taxon>
        <taxon>Dikarya</taxon>
        <taxon>Ascomycota</taxon>
        <taxon>Pezizomycotina</taxon>
        <taxon>Sordariomycetes</taxon>
        <taxon>Sordariomycetidae</taxon>
        <taxon>Diaporthales</taxon>
        <taxon>Diaporthaceae</taxon>
        <taxon>Diaporthe</taxon>
    </lineage>
</organism>
<keyword evidence="1" id="KW-1133">Transmembrane helix</keyword>
<keyword evidence="1" id="KW-0472">Membrane</keyword>
<evidence type="ECO:0000313" key="2">
    <source>
        <dbReference type="EMBL" id="POS80524.1"/>
    </source>
</evidence>
<comment type="caution">
    <text evidence="2">The sequence shown here is derived from an EMBL/GenBank/DDBJ whole genome shotgun (WGS) entry which is preliminary data.</text>
</comment>
<name>A0A2P5IDD0_DIAHE</name>
<feature type="transmembrane region" description="Helical" evidence="1">
    <location>
        <begin position="181"/>
        <end position="207"/>
    </location>
</feature>
<dbReference type="OrthoDB" id="5224045at2759"/>
<proteinExistence type="predicted"/>
<keyword evidence="1" id="KW-0812">Transmembrane</keyword>
<feature type="transmembrane region" description="Helical" evidence="1">
    <location>
        <begin position="228"/>
        <end position="250"/>
    </location>
</feature>
<sequence length="510" mass="56634">MTTINSRIQRSAYAVVGLLVVCSLARTRRVVRLAGHLRRAFACAAIELAVLAPIQVITYCSERQQAPRVLERLARSVFNYLWVEVACSSITRWVHLFVVQGSLTPFPAGVSTALGPGLTDRLEALLPGLALLCVAQIIYETNAILRRIQEEAECKAGVLVATPELTHANSEYLLLVILPRLVQICMTVMGLLCGLQVHMSTAMAMYLQRMAVGTWVTGLVNAYKTLPVWKFCIFAAWAFVIFAAITVHVFNISEEFLAEEEDRLFSQLREAFSLGGGDAGFAEARARLVQRVDDIIQALNEEEAIEGWRPRPLRDLREILAEIHQLRHERRGQPLPPAMHHGKPLYQIVADELIYRGQILSAGAAVEGARLLVPRRLEHALPNARLLIPEFAVLWSENEGAHFTADLLAGGPVSSAVAAVWVKHRVLHRRDYEDMWRRAGLTTDFILRGVEVGTSSPGGWSWSGMIQVCAKIASVLFRTIEVAWFGGVFILGIAVICANWEHMTRRRVAG</sequence>
<gene>
    <name evidence="2" type="ORF">DHEL01_v201092</name>
</gene>
<dbReference type="AlphaFoldDB" id="A0A2P5IDD0"/>
<dbReference type="InParanoid" id="A0A2P5IDD0"/>
<feature type="transmembrane region" description="Helical" evidence="1">
    <location>
        <begin position="482"/>
        <end position="500"/>
    </location>
</feature>
<dbReference type="EMBL" id="MAVT02000046">
    <property type="protein sequence ID" value="POS80524.1"/>
    <property type="molecule type" value="Genomic_DNA"/>
</dbReference>